<dbReference type="AlphaFoldDB" id="A0A0A9BMQ9"/>
<organism evidence="1">
    <name type="scientific">Arundo donax</name>
    <name type="common">Giant reed</name>
    <name type="synonym">Donax arundinaceus</name>
    <dbReference type="NCBI Taxonomy" id="35708"/>
    <lineage>
        <taxon>Eukaryota</taxon>
        <taxon>Viridiplantae</taxon>
        <taxon>Streptophyta</taxon>
        <taxon>Embryophyta</taxon>
        <taxon>Tracheophyta</taxon>
        <taxon>Spermatophyta</taxon>
        <taxon>Magnoliopsida</taxon>
        <taxon>Liliopsida</taxon>
        <taxon>Poales</taxon>
        <taxon>Poaceae</taxon>
        <taxon>PACMAD clade</taxon>
        <taxon>Arundinoideae</taxon>
        <taxon>Arundineae</taxon>
        <taxon>Arundo</taxon>
    </lineage>
</organism>
<accession>A0A0A9BMQ9</accession>
<reference evidence="1" key="1">
    <citation type="submission" date="2014-09" db="EMBL/GenBank/DDBJ databases">
        <authorList>
            <person name="Magalhaes I.L.F."/>
            <person name="Oliveira U."/>
            <person name="Santos F.R."/>
            <person name="Vidigal T.H.D.A."/>
            <person name="Brescovit A.D."/>
            <person name="Santos A.J."/>
        </authorList>
    </citation>
    <scope>NUCLEOTIDE SEQUENCE</scope>
    <source>
        <tissue evidence="1">Shoot tissue taken approximately 20 cm above the soil surface</tissue>
    </source>
</reference>
<dbReference type="EMBL" id="GBRH01234432">
    <property type="protein sequence ID" value="JAD63463.1"/>
    <property type="molecule type" value="Transcribed_RNA"/>
</dbReference>
<proteinExistence type="predicted"/>
<sequence>MQASVKINIPKSFSSTKIGISSLISPACQEQVEPGA</sequence>
<evidence type="ECO:0000313" key="1">
    <source>
        <dbReference type="EMBL" id="JAD63463.1"/>
    </source>
</evidence>
<name>A0A0A9BMQ9_ARUDO</name>
<protein>
    <submittedName>
        <fullName evidence="1">Uncharacterized protein</fullName>
    </submittedName>
</protein>
<reference evidence="1" key="2">
    <citation type="journal article" date="2015" name="Data Brief">
        <title>Shoot transcriptome of the giant reed, Arundo donax.</title>
        <authorList>
            <person name="Barrero R.A."/>
            <person name="Guerrero F.D."/>
            <person name="Moolhuijzen P."/>
            <person name="Goolsby J.A."/>
            <person name="Tidwell J."/>
            <person name="Bellgard S.E."/>
            <person name="Bellgard M.I."/>
        </authorList>
    </citation>
    <scope>NUCLEOTIDE SEQUENCE</scope>
    <source>
        <tissue evidence="1">Shoot tissue taken approximately 20 cm above the soil surface</tissue>
    </source>
</reference>